<dbReference type="Proteomes" id="UP001159363">
    <property type="component" value="Chromosome 9"/>
</dbReference>
<comment type="caution">
    <text evidence="2">The sequence shown here is derived from an EMBL/GenBank/DDBJ whole genome shotgun (WGS) entry which is preliminary data.</text>
</comment>
<proteinExistence type="predicted"/>
<evidence type="ECO:0000256" key="1">
    <source>
        <dbReference type="SAM" id="MobiDB-lite"/>
    </source>
</evidence>
<protein>
    <submittedName>
        <fullName evidence="2">Uncharacterized protein</fullName>
    </submittedName>
</protein>
<name>A0ABQ9GRD2_9NEOP</name>
<feature type="compositionally biased region" description="Basic and acidic residues" evidence="1">
    <location>
        <begin position="83"/>
        <end position="94"/>
    </location>
</feature>
<evidence type="ECO:0000313" key="2">
    <source>
        <dbReference type="EMBL" id="KAJ8874586.1"/>
    </source>
</evidence>
<dbReference type="EMBL" id="JARBHB010000010">
    <property type="protein sequence ID" value="KAJ8874586.1"/>
    <property type="molecule type" value="Genomic_DNA"/>
</dbReference>
<reference evidence="2 3" key="1">
    <citation type="submission" date="2023-02" db="EMBL/GenBank/DDBJ databases">
        <title>LHISI_Scaffold_Assembly.</title>
        <authorList>
            <person name="Stuart O.P."/>
            <person name="Cleave R."/>
            <person name="Magrath M.J.L."/>
            <person name="Mikheyev A.S."/>
        </authorList>
    </citation>
    <scope>NUCLEOTIDE SEQUENCE [LARGE SCALE GENOMIC DNA]</scope>
    <source>
        <strain evidence="2">Daus_M_001</strain>
        <tissue evidence="2">Leg muscle</tissue>
    </source>
</reference>
<gene>
    <name evidence="2" type="ORF">PR048_025452</name>
</gene>
<feature type="region of interest" description="Disordered" evidence="1">
    <location>
        <begin position="65"/>
        <end position="94"/>
    </location>
</feature>
<accession>A0ABQ9GRD2</accession>
<organism evidence="2 3">
    <name type="scientific">Dryococelus australis</name>
    <dbReference type="NCBI Taxonomy" id="614101"/>
    <lineage>
        <taxon>Eukaryota</taxon>
        <taxon>Metazoa</taxon>
        <taxon>Ecdysozoa</taxon>
        <taxon>Arthropoda</taxon>
        <taxon>Hexapoda</taxon>
        <taxon>Insecta</taxon>
        <taxon>Pterygota</taxon>
        <taxon>Neoptera</taxon>
        <taxon>Polyneoptera</taxon>
        <taxon>Phasmatodea</taxon>
        <taxon>Verophasmatodea</taxon>
        <taxon>Anareolatae</taxon>
        <taxon>Phasmatidae</taxon>
        <taxon>Eurycanthinae</taxon>
        <taxon>Dryococelus</taxon>
    </lineage>
</organism>
<evidence type="ECO:0000313" key="3">
    <source>
        <dbReference type="Proteomes" id="UP001159363"/>
    </source>
</evidence>
<keyword evidence="3" id="KW-1185">Reference proteome</keyword>
<sequence>MEVSQFRCYRIHARSGNRITSNVCGYRGLCKRRAAPRLSAAIVWAISRTLEDTGRYPNVHHRATASVAHKKPGGSAKSVRRQVNMDRRSPERERQRKLVERGLRKGEMFTALVGCSNIPLKGRCINTDALVLNIEWLTFVFRQRPQADFPVLDDARESSIVKVAVGPAFELTSKHLPPRKANRVRFPAGSHQDIRIWESCRTMPLFGEFSRGSAVSSLAIAFPRRSIPRFTLVGSQDHS</sequence>